<gene>
    <name evidence="7 8" type="primary">lgt</name>
    <name evidence="8" type="ORF">Mal64_15370</name>
</gene>
<dbReference type="PANTHER" id="PTHR30589">
    <property type="entry name" value="PROLIPOPROTEIN DIACYLGLYCERYL TRANSFERASE"/>
    <property type="match status" value="1"/>
</dbReference>
<keyword evidence="8" id="KW-0449">Lipoprotein</keyword>
<dbReference type="Proteomes" id="UP000315440">
    <property type="component" value="Unassembled WGS sequence"/>
</dbReference>
<comment type="similarity">
    <text evidence="1 7">Belongs to the Lgt family.</text>
</comment>
<evidence type="ECO:0000313" key="8">
    <source>
        <dbReference type="EMBL" id="TWT91138.1"/>
    </source>
</evidence>
<feature type="transmembrane region" description="Helical" evidence="7">
    <location>
        <begin position="387"/>
        <end position="404"/>
    </location>
</feature>
<keyword evidence="8" id="KW-0328">Glycosyltransferase</keyword>
<dbReference type="AlphaFoldDB" id="A0A5C5ZVQ7"/>
<dbReference type="HAMAP" id="MF_01147">
    <property type="entry name" value="Lgt"/>
    <property type="match status" value="1"/>
</dbReference>
<organism evidence="8 9">
    <name type="scientific">Pseudobythopirellula maris</name>
    <dbReference type="NCBI Taxonomy" id="2527991"/>
    <lineage>
        <taxon>Bacteria</taxon>
        <taxon>Pseudomonadati</taxon>
        <taxon>Planctomycetota</taxon>
        <taxon>Planctomycetia</taxon>
        <taxon>Pirellulales</taxon>
        <taxon>Lacipirellulaceae</taxon>
        <taxon>Pseudobythopirellula</taxon>
    </lineage>
</organism>
<accession>A0A5C5ZVQ7</accession>
<dbReference type="InterPro" id="IPR001640">
    <property type="entry name" value="Lgt"/>
</dbReference>
<comment type="caution">
    <text evidence="8">The sequence shown here is derived from an EMBL/GenBank/DDBJ whole genome shotgun (WGS) entry which is preliminary data.</text>
</comment>
<name>A0A5C5ZVQ7_9BACT</name>
<dbReference type="PANTHER" id="PTHR30589:SF0">
    <property type="entry name" value="PHOSPHATIDYLGLYCEROL--PROLIPOPROTEIN DIACYLGLYCERYL TRANSFERASE"/>
    <property type="match status" value="1"/>
</dbReference>
<keyword evidence="3 7" id="KW-0808">Transferase</keyword>
<feature type="transmembrane region" description="Helical" evidence="7">
    <location>
        <begin position="155"/>
        <end position="173"/>
    </location>
</feature>
<evidence type="ECO:0000256" key="5">
    <source>
        <dbReference type="ARBA" id="ARBA00022989"/>
    </source>
</evidence>
<keyword evidence="6 7" id="KW-0472">Membrane</keyword>
<dbReference type="EMBL" id="SJPQ01000001">
    <property type="protein sequence ID" value="TWT91138.1"/>
    <property type="molecule type" value="Genomic_DNA"/>
</dbReference>
<proteinExistence type="inferred from homology"/>
<dbReference type="Pfam" id="PF01790">
    <property type="entry name" value="LGT"/>
    <property type="match status" value="1"/>
</dbReference>
<dbReference type="UniPathway" id="UPA00664"/>
<dbReference type="EC" id="2.5.1.145" evidence="7"/>
<feature type="transmembrane region" description="Helical" evidence="7">
    <location>
        <begin position="180"/>
        <end position="199"/>
    </location>
</feature>
<evidence type="ECO:0000256" key="3">
    <source>
        <dbReference type="ARBA" id="ARBA00022679"/>
    </source>
</evidence>
<protein>
    <recommendedName>
        <fullName evidence="7">Phosphatidylglycerol--prolipoprotein diacylglyceryl transferase</fullName>
        <ecNumber evidence="7">2.5.1.145</ecNumber>
    </recommendedName>
</protein>
<dbReference type="GO" id="GO:0005886">
    <property type="term" value="C:plasma membrane"/>
    <property type="evidence" value="ECO:0007669"/>
    <property type="project" value="UniProtKB-SubCell"/>
</dbReference>
<sequence length="419" mass="45102">MRSELFRIPMEWGGAPVFGVGVLLALWIVGAAVLMTRHAARHGRDQDFWGYLGPVAIGAVAIVLAPRFAPEGIPIRGYGVMLLLAVSTGLVMAVRRAQANGVSADTIFSLAFWMFLAGIAGARLFFVAEYWDASFAGKPWGEVLFEVVRFTEGGLVVYGSLIGASLAFVWFTWRHKIPMLALADVVAPSLVAGLAIGRLGCLMNGCCYGGECDRPWAVTFPEGSPPYVDQLIRGEFYGFKMAEFEEDGVVRLRVVSADASTGLEPGATVTAIGGAAVGDLYSAAAEIGRAYERGEGLRLRLASGEEVRVPAAEPRTRSLPVHPTQIYSAVNAALLAWLLWAYYPSRRRDGEVLAILLTIYPVSRYLLEVIRTDETAFMGTGLSISQNVSLLILAAAAALWVWLLSRPPQRAFGNAPAAC</sequence>
<keyword evidence="4 7" id="KW-0812">Transmembrane</keyword>
<dbReference type="GO" id="GO:0042158">
    <property type="term" value="P:lipoprotein biosynthetic process"/>
    <property type="evidence" value="ECO:0007669"/>
    <property type="project" value="UniProtKB-UniRule"/>
</dbReference>
<comment type="catalytic activity">
    <reaction evidence="7">
        <text>L-cysteinyl-[prolipoprotein] + a 1,2-diacyl-sn-glycero-3-phospho-(1'-sn-glycerol) = an S-1,2-diacyl-sn-glyceryl-L-cysteinyl-[prolipoprotein] + sn-glycerol 1-phosphate + H(+)</text>
        <dbReference type="Rhea" id="RHEA:56712"/>
        <dbReference type="Rhea" id="RHEA-COMP:14679"/>
        <dbReference type="Rhea" id="RHEA-COMP:14680"/>
        <dbReference type="ChEBI" id="CHEBI:15378"/>
        <dbReference type="ChEBI" id="CHEBI:29950"/>
        <dbReference type="ChEBI" id="CHEBI:57685"/>
        <dbReference type="ChEBI" id="CHEBI:64716"/>
        <dbReference type="ChEBI" id="CHEBI:140658"/>
        <dbReference type="EC" id="2.5.1.145"/>
    </reaction>
</comment>
<evidence type="ECO:0000256" key="2">
    <source>
        <dbReference type="ARBA" id="ARBA00022475"/>
    </source>
</evidence>
<comment type="pathway">
    <text evidence="7">Protein modification; lipoprotein biosynthesis (diacylglyceryl transfer).</text>
</comment>
<feature type="transmembrane region" description="Helical" evidence="7">
    <location>
        <begin position="12"/>
        <end position="36"/>
    </location>
</feature>
<comment type="function">
    <text evidence="7">Catalyzes the transfer of the diacylglyceryl group from phosphatidylglycerol to the sulfhydryl group of the N-terminal cysteine of a prolipoprotein, the first step in the formation of mature lipoproteins.</text>
</comment>
<evidence type="ECO:0000256" key="4">
    <source>
        <dbReference type="ARBA" id="ARBA00022692"/>
    </source>
</evidence>
<dbReference type="GO" id="GO:0008961">
    <property type="term" value="F:phosphatidylglycerol-prolipoprotein diacylglyceryl transferase activity"/>
    <property type="evidence" value="ECO:0007669"/>
    <property type="project" value="UniProtKB-UniRule"/>
</dbReference>
<feature type="transmembrane region" description="Helical" evidence="7">
    <location>
        <begin position="326"/>
        <end position="343"/>
    </location>
</feature>
<feature type="transmembrane region" description="Helical" evidence="7">
    <location>
        <begin position="350"/>
        <end position="367"/>
    </location>
</feature>
<reference evidence="8 9" key="1">
    <citation type="submission" date="2019-02" db="EMBL/GenBank/DDBJ databases">
        <title>Deep-cultivation of Planctomycetes and their phenomic and genomic characterization uncovers novel biology.</title>
        <authorList>
            <person name="Wiegand S."/>
            <person name="Jogler M."/>
            <person name="Boedeker C."/>
            <person name="Pinto D."/>
            <person name="Vollmers J."/>
            <person name="Rivas-Marin E."/>
            <person name="Kohn T."/>
            <person name="Peeters S.H."/>
            <person name="Heuer A."/>
            <person name="Rast P."/>
            <person name="Oberbeckmann S."/>
            <person name="Bunk B."/>
            <person name="Jeske O."/>
            <person name="Meyerdierks A."/>
            <person name="Storesund J.E."/>
            <person name="Kallscheuer N."/>
            <person name="Luecker S."/>
            <person name="Lage O.M."/>
            <person name="Pohl T."/>
            <person name="Merkel B.J."/>
            <person name="Hornburger P."/>
            <person name="Mueller R.-W."/>
            <person name="Bruemmer F."/>
            <person name="Labrenz M."/>
            <person name="Spormann A.M."/>
            <person name="Op Den Camp H."/>
            <person name="Overmann J."/>
            <person name="Amann R."/>
            <person name="Jetten M.S.M."/>
            <person name="Mascher T."/>
            <person name="Medema M.H."/>
            <person name="Devos D.P."/>
            <person name="Kaster A.-K."/>
            <person name="Ovreas L."/>
            <person name="Rohde M."/>
            <person name="Galperin M.Y."/>
            <person name="Jogler C."/>
        </authorList>
    </citation>
    <scope>NUCLEOTIDE SEQUENCE [LARGE SCALE GENOMIC DNA]</scope>
    <source>
        <strain evidence="8 9">Mal64</strain>
    </source>
</reference>
<feature type="transmembrane region" description="Helical" evidence="7">
    <location>
        <begin position="106"/>
        <end position="126"/>
    </location>
</feature>
<evidence type="ECO:0000256" key="7">
    <source>
        <dbReference type="HAMAP-Rule" id="MF_01147"/>
    </source>
</evidence>
<evidence type="ECO:0000256" key="1">
    <source>
        <dbReference type="ARBA" id="ARBA00007150"/>
    </source>
</evidence>
<keyword evidence="9" id="KW-1185">Reference proteome</keyword>
<keyword evidence="5 7" id="KW-1133">Transmembrane helix</keyword>
<feature type="binding site" evidence="7">
    <location>
        <position position="198"/>
    </location>
    <ligand>
        <name>a 1,2-diacyl-sn-glycero-3-phospho-(1'-sn-glycerol)</name>
        <dbReference type="ChEBI" id="CHEBI:64716"/>
    </ligand>
</feature>
<dbReference type="RefSeq" id="WP_146398609.1">
    <property type="nucleotide sequence ID" value="NZ_SJPQ01000001.1"/>
</dbReference>
<feature type="transmembrane region" description="Helical" evidence="7">
    <location>
        <begin position="48"/>
        <end position="69"/>
    </location>
</feature>
<comment type="subcellular location">
    <subcellularLocation>
        <location evidence="7">Cell membrane</location>
        <topology evidence="7">Multi-pass membrane protein</topology>
    </subcellularLocation>
</comment>
<evidence type="ECO:0000313" key="9">
    <source>
        <dbReference type="Proteomes" id="UP000315440"/>
    </source>
</evidence>
<feature type="transmembrane region" description="Helical" evidence="7">
    <location>
        <begin position="75"/>
        <end position="94"/>
    </location>
</feature>
<dbReference type="OrthoDB" id="871140at2"/>
<keyword evidence="2 7" id="KW-1003">Cell membrane</keyword>
<evidence type="ECO:0000256" key="6">
    <source>
        <dbReference type="ARBA" id="ARBA00023136"/>
    </source>
</evidence>